<dbReference type="Pfam" id="PF00646">
    <property type="entry name" value="F-box"/>
    <property type="match status" value="1"/>
</dbReference>
<reference evidence="2" key="2">
    <citation type="submission" date="2020-05" db="EMBL/GenBank/DDBJ databases">
        <authorList>
            <person name="Kim H.-S."/>
            <person name="Proctor R.H."/>
            <person name="Brown D.W."/>
        </authorList>
    </citation>
    <scope>NUCLEOTIDE SEQUENCE</scope>
    <source>
        <strain evidence="2">NRRL 22465</strain>
    </source>
</reference>
<organism evidence="2 3">
    <name type="scientific">Fusarium zealandicum</name>
    <dbReference type="NCBI Taxonomy" id="1053134"/>
    <lineage>
        <taxon>Eukaryota</taxon>
        <taxon>Fungi</taxon>
        <taxon>Dikarya</taxon>
        <taxon>Ascomycota</taxon>
        <taxon>Pezizomycotina</taxon>
        <taxon>Sordariomycetes</taxon>
        <taxon>Hypocreomycetidae</taxon>
        <taxon>Hypocreales</taxon>
        <taxon>Nectriaceae</taxon>
        <taxon>Fusarium</taxon>
        <taxon>Fusarium staphyleae species complex</taxon>
    </lineage>
</organism>
<name>A0A8H4XM42_9HYPO</name>
<protein>
    <recommendedName>
        <fullName evidence="1">F-box domain-containing protein</fullName>
    </recommendedName>
</protein>
<dbReference type="EMBL" id="JABEYC010000286">
    <property type="protein sequence ID" value="KAF4979604.1"/>
    <property type="molecule type" value="Genomic_DNA"/>
</dbReference>
<gene>
    <name evidence="2" type="ORF">FZEAL_4233</name>
</gene>
<dbReference type="SUPFAM" id="SSF81383">
    <property type="entry name" value="F-box domain"/>
    <property type="match status" value="1"/>
</dbReference>
<evidence type="ECO:0000259" key="1">
    <source>
        <dbReference type="PROSITE" id="PS50181"/>
    </source>
</evidence>
<dbReference type="InterPro" id="IPR036047">
    <property type="entry name" value="F-box-like_dom_sf"/>
</dbReference>
<evidence type="ECO:0000313" key="3">
    <source>
        <dbReference type="Proteomes" id="UP000635477"/>
    </source>
</evidence>
<dbReference type="PROSITE" id="PS50181">
    <property type="entry name" value="FBOX"/>
    <property type="match status" value="1"/>
</dbReference>
<dbReference type="OrthoDB" id="3766406at2759"/>
<comment type="caution">
    <text evidence="2">The sequence shown here is derived from an EMBL/GenBank/DDBJ whole genome shotgun (WGS) entry which is preliminary data.</text>
</comment>
<proteinExistence type="predicted"/>
<dbReference type="InterPro" id="IPR001810">
    <property type="entry name" value="F-box_dom"/>
</dbReference>
<accession>A0A8H4XM42</accession>
<dbReference type="AlphaFoldDB" id="A0A8H4XM42"/>
<reference evidence="2" key="1">
    <citation type="journal article" date="2020" name="BMC Genomics">
        <title>Correction to: Identification and distribution of gene clusters required for synthesis of sphingolipid metabolism inhibitors in diverse species of the filamentous fungus Fusarium.</title>
        <authorList>
            <person name="Kim H.S."/>
            <person name="Lohmar J.M."/>
            <person name="Busman M."/>
            <person name="Brown D.W."/>
            <person name="Naumann T.A."/>
            <person name="Divon H.H."/>
            <person name="Lysoe E."/>
            <person name="Uhlig S."/>
            <person name="Proctor R.H."/>
        </authorList>
    </citation>
    <scope>NUCLEOTIDE SEQUENCE</scope>
    <source>
        <strain evidence="2">NRRL 22465</strain>
    </source>
</reference>
<feature type="domain" description="F-box" evidence="1">
    <location>
        <begin position="17"/>
        <end position="61"/>
    </location>
</feature>
<keyword evidence="3" id="KW-1185">Reference proteome</keyword>
<sequence>MELYPTSETSLNKDANVFALLCLPPELIISISEQLNMHDRMVFSQTCRAARDLTKRDWEKEVSQLSDAEKYEFDLGVVYNSPNYWACTESAHTLHATSAMRSPVALANYELRDEHIQLALKLTRLGSVPHEDTLRSIIRPFGDHYLDEALTVQWGTDRQPKVTQQRFIQYKEMVCKRSDHPISTTFLQGLPIEICHHHFLKDYDELPTLEHSHVIMATQTALDNPGREVHRACALCPTDYTIQATSDKRIIFRVWQDYGSHSSSSGELERAHQCFLPNVLRPGLPLHLYHEPGTIREM</sequence>
<dbReference type="CDD" id="cd09917">
    <property type="entry name" value="F-box_SF"/>
    <property type="match status" value="1"/>
</dbReference>
<evidence type="ECO:0000313" key="2">
    <source>
        <dbReference type="EMBL" id="KAF4979604.1"/>
    </source>
</evidence>
<dbReference type="Proteomes" id="UP000635477">
    <property type="component" value="Unassembled WGS sequence"/>
</dbReference>